<organism evidence="1 2">
    <name type="scientific">Penicillium roqueforti (strain FM164)</name>
    <dbReference type="NCBI Taxonomy" id="1365484"/>
    <lineage>
        <taxon>Eukaryota</taxon>
        <taxon>Fungi</taxon>
        <taxon>Dikarya</taxon>
        <taxon>Ascomycota</taxon>
        <taxon>Pezizomycotina</taxon>
        <taxon>Eurotiomycetes</taxon>
        <taxon>Eurotiomycetidae</taxon>
        <taxon>Eurotiales</taxon>
        <taxon>Aspergillaceae</taxon>
        <taxon>Penicillium</taxon>
    </lineage>
</organism>
<accession>W6Q202</accession>
<gene>
    <name evidence="1" type="ORF">PROQFM164_S02g000464</name>
</gene>
<dbReference type="AlphaFoldDB" id="W6Q202"/>
<proteinExistence type="predicted"/>
<evidence type="ECO:0000313" key="2">
    <source>
        <dbReference type="Proteomes" id="UP000030686"/>
    </source>
</evidence>
<dbReference type="OrthoDB" id="4461621at2759"/>
<dbReference type="Proteomes" id="UP000030686">
    <property type="component" value="Unassembled WGS sequence"/>
</dbReference>
<sequence length="82" mass="9378">MFNIDGLENEFGDSDLQAKLFRSVHKSWGPLRAHGQRWRGTTLYDPYKELFKPGTADILGREHYANAVITALSRYLPIELAI</sequence>
<dbReference type="EMBL" id="HG792016">
    <property type="protein sequence ID" value="CDM30315.1"/>
    <property type="molecule type" value="Genomic_DNA"/>
</dbReference>
<evidence type="ECO:0000313" key="1">
    <source>
        <dbReference type="EMBL" id="CDM30315.1"/>
    </source>
</evidence>
<keyword evidence="2" id="KW-1185">Reference proteome</keyword>
<dbReference type="STRING" id="1365484.W6Q202"/>
<protein>
    <submittedName>
        <fullName evidence="1">Genomic scaffold, ProqFM164S02</fullName>
    </submittedName>
</protein>
<name>W6Q202_PENRF</name>
<reference evidence="1" key="1">
    <citation type="journal article" date="2014" name="Nat. Commun.">
        <title>Multiple recent horizontal transfers of a large genomic region in cheese making fungi.</title>
        <authorList>
            <person name="Cheeseman K."/>
            <person name="Ropars J."/>
            <person name="Renault P."/>
            <person name="Dupont J."/>
            <person name="Gouzy J."/>
            <person name="Branca A."/>
            <person name="Abraham A.L."/>
            <person name="Ceppi M."/>
            <person name="Conseiller E."/>
            <person name="Debuchy R."/>
            <person name="Malagnac F."/>
            <person name="Goarin A."/>
            <person name="Silar P."/>
            <person name="Lacoste S."/>
            <person name="Sallet E."/>
            <person name="Bensimon A."/>
            <person name="Giraud T."/>
            <person name="Brygoo Y."/>
        </authorList>
    </citation>
    <scope>NUCLEOTIDE SEQUENCE [LARGE SCALE GENOMIC DNA]</scope>
    <source>
        <strain evidence="1">FM164</strain>
    </source>
</reference>